<dbReference type="Proteomes" id="UP001172155">
    <property type="component" value="Unassembled WGS sequence"/>
</dbReference>
<comment type="caution">
    <text evidence="3">The sequence shown here is derived from an EMBL/GenBank/DDBJ whole genome shotgun (WGS) entry which is preliminary data.</text>
</comment>
<feature type="region of interest" description="Disordered" evidence="1">
    <location>
        <begin position="369"/>
        <end position="441"/>
    </location>
</feature>
<feature type="compositionally biased region" description="Basic and acidic residues" evidence="1">
    <location>
        <begin position="407"/>
        <end position="427"/>
    </location>
</feature>
<evidence type="ECO:0000256" key="1">
    <source>
        <dbReference type="SAM" id="MobiDB-lite"/>
    </source>
</evidence>
<feature type="compositionally biased region" description="Basic residues" evidence="1">
    <location>
        <begin position="238"/>
        <end position="247"/>
    </location>
</feature>
<name>A0AA40F1J4_9PEZI</name>
<dbReference type="AlphaFoldDB" id="A0AA40F1J4"/>
<feature type="compositionally biased region" description="Basic and acidic residues" evidence="1">
    <location>
        <begin position="248"/>
        <end position="263"/>
    </location>
</feature>
<feature type="region of interest" description="Disordered" evidence="1">
    <location>
        <begin position="119"/>
        <end position="179"/>
    </location>
</feature>
<feature type="compositionally biased region" description="Basic and acidic residues" evidence="1">
    <location>
        <begin position="538"/>
        <end position="561"/>
    </location>
</feature>
<feature type="region of interest" description="Disordered" evidence="1">
    <location>
        <begin position="191"/>
        <end position="263"/>
    </location>
</feature>
<proteinExistence type="predicted"/>
<feature type="region of interest" description="Disordered" evidence="1">
    <location>
        <begin position="279"/>
        <end position="304"/>
    </location>
</feature>
<feature type="compositionally biased region" description="Basic residues" evidence="1">
    <location>
        <begin position="522"/>
        <end position="537"/>
    </location>
</feature>
<gene>
    <name evidence="3" type="ORF">B0T18DRAFT_427356</name>
</gene>
<feature type="compositionally biased region" description="Basic and acidic residues" evidence="1">
    <location>
        <begin position="383"/>
        <end position="398"/>
    </location>
</feature>
<evidence type="ECO:0000313" key="4">
    <source>
        <dbReference type="Proteomes" id="UP001172155"/>
    </source>
</evidence>
<feature type="compositionally biased region" description="Basic and acidic residues" evidence="1">
    <location>
        <begin position="119"/>
        <end position="164"/>
    </location>
</feature>
<feature type="domain" description="DUF8035" evidence="2">
    <location>
        <begin position="441"/>
        <end position="494"/>
    </location>
</feature>
<reference evidence="3" key="1">
    <citation type="submission" date="2023-06" db="EMBL/GenBank/DDBJ databases">
        <title>Genome-scale phylogeny and comparative genomics of the fungal order Sordariales.</title>
        <authorList>
            <consortium name="Lawrence Berkeley National Laboratory"/>
            <person name="Hensen N."/>
            <person name="Bonometti L."/>
            <person name="Westerberg I."/>
            <person name="Brannstrom I.O."/>
            <person name="Guillou S."/>
            <person name="Cros-Aarteil S."/>
            <person name="Calhoun S."/>
            <person name="Haridas S."/>
            <person name="Kuo A."/>
            <person name="Mondo S."/>
            <person name="Pangilinan J."/>
            <person name="Riley R."/>
            <person name="LaButti K."/>
            <person name="Andreopoulos B."/>
            <person name="Lipzen A."/>
            <person name="Chen C."/>
            <person name="Yanf M."/>
            <person name="Daum C."/>
            <person name="Ng V."/>
            <person name="Clum A."/>
            <person name="Steindorff A."/>
            <person name="Ohm R."/>
            <person name="Martin F."/>
            <person name="Silar P."/>
            <person name="Natvig D."/>
            <person name="Lalanne C."/>
            <person name="Gautier V."/>
            <person name="Ament-velasquez S.L."/>
            <person name="Kruys A."/>
            <person name="Hutchinson M.I."/>
            <person name="Powell A.J."/>
            <person name="Barry K."/>
            <person name="Miller A.N."/>
            <person name="Grigoriev I.V."/>
            <person name="Debuchy R."/>
            <person name="Gladieux P."/>
            <person name="Thoren M.H."/>
            <person name="Johannesson H."/>
        </authorList>
    </citation>
    <scope>NUCLEOTIDE SEQUENCE</scope>
    <source>
        <strain evidence="3">SMH3187-1</strain>
    </source>
</reference>
<feature type="compositionally biased region" description="Basic and acidic residues" evidence="1">
    <location>
        <begin position="288"/>
        <end position="304"/>
    </location>
</feature>
<dbReference type="EMBL" id="JAUKUD010000003">
    <property type="protein sequence ID" value="KAK0749197.1"/>
    <property type="molecule type" value="Genomic_DNA"/>
</dbReference>
<feature type="compositionally biased region" description="Basic and acidic residues" evidence="1">
    <location>
        <begin position="210"/>
        <end position="232"/>
    </location>
</feature>
<feature type="region of interest" description="Disordered" evidence="1">
    <location>
        <begin position="522"/>
        <end position="561"/>
    </location>
</feature>
<dbReference type="InterPro" id="IPR058348">
    <property type="entry name" value="DUF8035"/>
</dbReference>
<dbReference type="Pfam" id="PF26118">
    <property type="entry name" value="DUF8035"/>
    <property type="match status" value="1"/>
</dbReference>
<evidence type="ECO:0000313" key="3">
    <source>
        <dbReference type="EMBL" id="KAK0749197.1"/>
    </source>
</evidence>
<evidence type="ECO:0000259" key="2">
    <source>
        <dbReference type="Pfam" id="PF26118"/>
    </source>
</evidence>
<accession>A0AA40F1J4</accession>
<sequence length="561" mass="66161">MTSRSRVGFDDRESVYRDDRRSNVEVRILDRERERDRDRVPTFLREDIRRPEPGPLVLRQREVETSERIRRRSPSPIRHVRARSVSPVHVRHTEEDLRFRTVRAPSRGASEVDRVRIIERDRSSSPSPERVRARFVERRPRSPSPDYHEHIRIVEKGRERERPRSPTPPPQPQVIKGPIIEREVITHYRDIDHGVMVVRQPSPSPPPQPRRRDNTDIDIYTSRKETEIDIKRSSSRAPSRHRGRSRSVSRERVSRPHQHESEVFLHADTGRLHVDVEARGSHSHGRRAHSEAPRRHHDYEYDESREITSRIDAGGRMGEARNGITKDWTIVDVPPGTERVRMDGAGGASAEVTWSKYSGVRRSKFIPDRDEKSTVISSSSTHISERERDRDIRDDPRRSSRLSVSIYDKDTHGSKDREIDVIADRRGSSRHPHSPGPRGSEMWTEITKDLVLREAIDEMGYEFEETEFFYYIMTYLRYEDVLQLVQLSDAVRRARKERLHDIQWSGAGGYQDEYEREYRIHSHTHSHSRHDDRRKRHHGDERVVEREREISFEHRGSRGYR</sequence>
<protein>
    <recommendedName>
        <fullName evidence="2">DUF8035 domain-containing protein</fullName>
    </recommendedName>
</protein>
<organism evidence="3 4">
    <name type="scientific">Schizothecium vesticola</name>
    <dbReference type="NCBI Taxonomy" id="314040"/>
    <lineage>
        <taxon>Eukaryota</taxon>
        <taxon>Fungi</taxon>
        <taxon>Dikarya</taxon>
        <taxon>Ascomycota</taxon>
        <taxon>Pezizomycotina</taxon>
        <taxon>Sordariomycetes</taxon>
        <taxon>Sordariomycetidae</taxon>
        <taxon>Sordariales</taxon>
        <taxon>Schizotheciaceae</taxon>
        <taxon>Schizothecium</taxon>
    </lineage>
</organism>
<keyword evidence="4" id="KW-1185">Reference proteome</keyword>